<dbReference type="Gramene" id="ONK68172">
    <property type="protein sequence ID" value="ONK68172"/>
    <property type="gene ID" value="A4U43_C05F8370"/>
</dbReference>
<reference evidence="3" key="1">
    <citation type="journal article" date="2017" name="Nat. Commun.">
        <title>The asparagus genome sheds light on the origin and evolution of a young Y chromosome.</title>
        <authorList>
            <person name="Harkess A."/>
            <person name="Zhou J."/>
            <person name="Xu C."/>
            <person name="Bowers J.E."/>
            <person name="Van der Hulst R."/>
            <person name="Ayyampalayam S."/>
            <person name="Mercati F."/>
            <person name="Riccardi P."/>
            <person name="McKain M.R."/>
            <person name="Kakrana A."/>
            <person name="Tang H."/>
            <person name="Ray J."/>
            <person name="Groenendijk J."/>
            <person name="Arikit S."/>
            <person name="Mathioni S.M."/>
            <person name="Nakano M."/>
            <person name="Shan H."/>
            <person name="Telgmann-Rauber A."/>
            <person name="Kanno A."/>
            <person name="Yue Z."/>
            <person name="Chen H."/>
            <person name="Li W."/>
            <person name="Chen Y."/>
            <person name="Xu X."/>
            <person name="Zhang Y."/>
            <person name="Luo S."/>
            <person name="Chen H."/>
            <person name="Gao J."/>
            <person name="Mao Z."/>
            <person name="Pires J.C."/>
            <person name="Luo M."/>
            <person name="Kudrna D."/>
            <person name="Wing R.A."/>
            <person name="Meyers B.C."/>
            <person name="Yi K."/>
            <person name="Kong H."/>
            <person name="Lavrijsen P."/>
            <person name="Sunseri F."/>
            <person name="Falavigna A."/>
            <person name="Ye Y."/>
            <person name="Leebens-Mack J.H."/>
            <person name="Chen G."/>
        </authorList>
    </citation>
    <scope>NUCLEOTIDE SEQUENCE [LARGE SCALE GENOMIC DNA]</scope>
    <source>
        <strain evidence="3">cv. DH0086</strain>
    </source>
</reference>
<gene>
    <name evidence="2" type="ORF">A4U43_C05F8370</name>
</gene>
<dbReference type="Proteomes" id="UP000243459">
    <property type="component" value="Chromosome 5"/>
</dbReference>
<proteinExistence type="predicted"/>
<dbReference type="EMBL" id="CM007385">
    <property type="protein sequence ID" value="ONK68172.1"/>
    <property type="molecule type" value="Genomic_DNA"/>
</dbReference>
<name>A0A5P1EQ72_ASPOF</name>
<evidence type="ECO:0000313" key="3">
    <source>
        <dbReference type="Proteomes" id="UP000243459"/>
    </source>
</evidence>
<keyword evidence="3" id="KW-1185">Reference proteome</keyword>
<feature type="region of interest" description="Disordered" evidence="1">
    <location>
        <begin position="1"/>
        <end position="25"/>
    </location>
</feature>
<evidence type="ECO:0000313" key="2">
    <source>
        <dbReference type="EMBL" id="ONK68172.1"/>
    </source>
</evidence>
<organism evidence="2 3">
    <name type="scientific">Asparagus officinalis</name>
    <name type="common">Garden asparagus</name>
    <dbReference type="NCBI Taxonomy" id="4686"/>
    <lineage>
        <taxon>Eukaryota</taxon>
        <taxon>Viridiplantae</taxon>
        <taxon>Streptophyta</taxon>
        <taxon>Embryophyta</taxon>
        <taxon>Tracheophyta</taxon>
        <taxon>Spermatophyta</taxon>
        <taxon>Magnoliopsida</taxon>
        <taxon>Liliopsida</taxon>
        <taxon>Asparagales</taxon>
        <taxon>Asparagaceae</taxon>
        <taxon>Asparagoideae</taxon>
        <taxon>Asparagus</taxon>
    </lineage>
</organism>
<accession>A0A5P1EQ72</accession>
<dbReference type="AlphaFoldDB" id="A0A5P1EQ72"/>
<sequence>MLFQGPNGSPSSTCQGKKVASGSRWPSTIAAPSQWEMMSVPLPDMSVSKCNHLGHSGTQDPLMLDVFRGKVPLFYEESSQEHVKAISRDKASVGANLMDSDKEKRVD</sequence>
<feature type="compositionally biased region" description="Polar residues" evidence="1">
    <location>
        <begin position="1"/>
        <end position="15"/>
    </location>
</feature>
<evidence type="ECO:0000256" key="1">
    <source>
        <dbReference type="SAM" id="MobiDB-lite"/>
    </source>
</evidence>
<protein>
    <submittedName>
        <fullName evidence="2">Uncharacterized protein</fullName>
    </submittedName>
</protein>